<name>A0A327W2Y6_9BACT</name>
<comment type="caution">
    <text evidence="2">The sequence shown here is derived from an EMBL/GenBank/DDBJ whole genome shotgun (WGS) entry which is preliminary data.</text>
</comment>
<reference evidence="2 3" key="1">
    <citation type="submission" date="2018-06" db="EMBL/GenBank/DDBJ databases">
        <title>Genomic Encyclopedia of Archaeal and Bacterial Type Strains, Phase II (KMG-II): from individual species to whole genera.</title>
        <authorList>
            <person name="Goeker M."/>
        </authorList>
    </citation>
    <scope>NUCLEOTIDE SEQUENCE [LARGE SCALE GENOMIC DNA]</scope>
    <source>
        <strain evidence="2 3">DSM 29821</strain>
    </source>
</reference>
<dbReference type="InterPro" id="IPR029052">
    <property type="entry name" value="Metallo-depent_PP-like"/>
</dbReference>
<evidence type="ECO:0000313" key="2">
    <source>
        <dbReference type="EMBL" id="RAJ83619.1"/>
    </source>
</evidence>
<organism evidence="2 3">
    <name type="scientific">Chitinophaga dinghuensis</name>
    <dbReference type="NCBI Taxonomy" id="1539050"/>
    <lineage>
        <taxon>Bacteria</taxon>
        <taxon>Pseudomonadati</taxon>
        <taxon>Bacteroidota</taxon>
        <taxon>Chitinophagia</taxon>
        <taxon>Chitinophagales</taxon>
        <taxon>Chitinophagaceae</taxon>
        <taxon>Chitinophaga</taxon>
    </lineage>
</organism>
<protein>
    <submittedName>
        <fullName evidence="2">Serine/threonine protein phosphatase 1</fullName>
    </submittedName>
</protein>
<gene>
    <name evidence="2" type="ORF">CLV59_103589</name>
</gene>
<dbReference type="InterPro" id="IPR004843">
    <property type="entry name" value="Calcineurin-like_PHP"/>
</dbReference>
<dbReference type="GO" id="GO:0016791">
    <property type="term" value="F:phosphatase activity"/>
    <property type="evidence" value="ECO:0007669"/>
    <property type="project" value="TreeGrafter"/>
</dbReference>
<dbReference type="Proteomes" id="UP000249819">
    <property type="component" value="Unassembled WGS sequence"/>
</dbReference>
<proteinExistence type="predicted"/>
<dbReference type="AlphaFoldDB" id="A0A327W2Y6"/>
<dbReference type="PANTHER" id="PTHR42850:SF4">
    <property type="entry name" value="ZINC-DEPENDENT ENDOPOLYPHOSPHATASE"/>
    <property type="match status" value="1"/>
</dbReference>
<dbReference type="EMBL" id="QLMA01000003">
    <property type="protein sequence ID" value="RAJ83619.1"/>
    <property type="molecule type" value="Genomic_DNA"/>
</dbReference>
<dbReference type="GO" id="GO:0005737">
    <property type="term" value="C:cytoplasm"/>
    <property type="evidence" value="ECO:0007669"/>
    <property type="project" value="TreeGrafter"/>
</dbReference>
<feature type="domain" description="Calcineurin-like phosphoesterase" evidence="1">
    <location>
        <begin position="4"/>
        <end position="187"/>
    </location>
</feature>
<sequence length="256" mass="29427">MLSKTIVIGDIHGALQALKQVLHKAGIQPLDTLIFLGDYVDGWSQSAGVISFLIELQHSYSCVFLRGNHDAYCQQWLETGKADPNWIKNSGASTIDSYQQLPNDLRQQHLHFFQQLRNYYIDPQNRLFVHAGYTAATGVTDEKNAYQLYWDRSLWEDTQYYWQAKRPNGPARLALYKEVFIGHTPTLFSDCTFPMHLYNLWNLDTGAAYHGRLTALDADNGTFYQSDVVRWMYPQEAGRNKGKSAAFPLMSLYKRQ</sequence>
<dbReference type="PANTHER" id="PTHR42850">
    <property type="entry name" value="METALLOPHOSPHOESTERASE"/>
    <property type="match status" value="1"/>
</dbReference>
<dbReference type="SUPFAM" id="SSF56300">
    <property type="entry name" value="Metallo-dependent phosphatases"/>
    <property type="match status" value="1"/>
</dbReference>
<keyword evidence="3" id="KW-1185">Reference proteome</keyword>
<dbReference type="RefSeq" id="WP_111592255.1">
    <property type="nucleotide sequence ID" value="NZ_QLMA01000003.1"/>
</dbReference>
<accession>A0A327W2Y6</accession>
<evidence type="ECO:0000259" key="1">
    <source>
        <dbReference type="Pfam" id="PF00149"/>
    </source>
</evidence>
<evidence type="ECO:0000313" key="3">
    <source>
        <dbReference type="Proteomes" id="UP000249819"/>
    </source>
</evidence>
<dbReference type="InterPro" id="IPR006186">
    <property type="entry name" value="Ser/Thr-sp_prot-phosphatase"/>
</dbReference>
<dbReference type="Gene3D" id="3.60.21.10">
    <property type="match status" value="1"/>
</dbReference>
<dbReference type="PRINTS" id="PR00114">
    <property type="entry name" value="STPHPHTASE"/>
</dbReference>
<dbReference type="GO" id="GO:0110154">
    <property type="term" value="P:RNA decapping"/>
    <property type="evidence" value="ECO:0007669"/>
    <property type="project" value="TreeGrafter"/>
</dbReference>
<dbReference type="InterPro" id="IPR050126">
    <property type="entry name" value="Ap4A_hydrolase"/>
</dbReference>
<dbReference type="OrthoDB" id="9808081at2"/>
<dbReference type="CDD" id="cd00144">
    <property type="entry name" value="MPP_PPP_family"/>
    <property type="match status" value="1"/>
</dbReference>
<dbReference type="GO" id="GO:0008803">
    <property type="term" value="F:bis(5'-nucleosyl)-tetraphosphatase (symmetrical) activity"/>
    <property type="evidence" value="ECO:0007669"/>
    <property type="project" value="TreeGrafter"/>
</dbReference>
<dbReference type="Pfam" id="PF00149">
    <property type="entry name" value="Metallophos"/>
    <property type="match status" value="1"/>
</dbReference>